<evidence type="ECO:0000256" key="3">
    <source>
        <dbReference type="SAM" id="Phobius"/>
    </source>
</evidence>
<dbReference type="InterPro" id="IPR050515">
    <property type="entry name" value="Beta-lactam/transpept"/>
</dbReference>
<dbReference type="AlphaFoldDB" id="A0A1M5SS30"/>
<dbReference type="Gene3D" id="3.30.450.330">
    <property type="match status" value="1"/>
</dbReference>
<dbReference type="RefSeq" id="WP_234946792.1">
    <property type="nucleotide sequence ID" value="NZ_FQXN01000003.1"/>
</dbReference>
<dbReference type="InterPro" id="IPR001460">
    <property type="entry name" value="PCN-bd_Tpept"/>
</dbReference>
<dbReference type="SUPFAM" id="SSF56601">
    <property type="entry name" value="beta-lactamase/transpeptidase-like"/>
    <property type="match status" value="1"/>
</dbReference>
<feature type="transmembrane region" description="Helical" evidence="3">
    <location>
        <begin position="7"/>
        <end position="27"/>
    </location>
</feature>
<evidence type="ECO:0000256" key="1">
    <source>
        <dbReference type="ARBA" id="ARBA00004370"/>
    </source>
</evidence>
<accession>A0A1M5SS30</accession>
<dbReference type="PROSITE" id="PS51178">
    <property type="entry name" value="PASTA"/>
    <property type="match status" value="1"/>
</dbReference>
<dbReference type="Gene3D" id="3.40.710.10">
    <property type="entry name" value="DD-peptidase/beta-lactamase superfamily"/>
    <property type="match status" value="1"/>
</dbReference>
<dbReference type="InterPro" id="IPR012338">
    <property type="entry name" value="Beta-lactam/transpept-like"/>
</dbReference>
<organism evidence="5 6">
    <name type="scientific">Thermosipho atlanticus DSM 15807</name>
    <dbReference type="NCBI Taxonomy" id="1123380"/>
    <lineage>
        <taxon>Bacteria</taxon>
        <taxon>Thermotogati</taxon>
        <taxon>Thermotogota</taxon>
        <taxon>Thermotogae</taxon>
        <taxon>Thermotogales</taxon>
        <taxon>Fervidobacteriaceae</taxon>
        <taxon>Thermosipho</taxon>
    </lineage>
</organism>
<dbReference type="EMBL" id="FQXN01000003">
    <property type="protein sequence ID" value="SHH41292.1"/>
    <property type="molecule type" value="Genomic_DNA"/>
</dbReference>
<gene>
    <name evidence="5" type="ORF">SAMN02745199_1046</name>
</gene>
<dbReference type="GO" id="GO:0005886">
    <property type="term" value="C:plasma membrane"/>
    <property type="evidence" value="ECO:0007669"/>
    <property type="project" value="TreeGrafter"/>
</dbReference>
<dbReference type="PANTHER" id="PTHR30627">
    <property type="entry name" value="PEPTIDOGLYCAN D,D-TRANSPEPTIDASE"/>
    <property type="match status" value="1"/>
</dbReference>
<dbReference type="GO" id="GO:0071555">
    <property type="term" value="P:cell wall organization"/>
    <property type="evidence" value="ECO:0007669"/>
    <property type="project" value="TreeGrafter"/>
</dbReference>
<proteinExistence type="predicted"/>
<dbReference type="GO" id="GO:0051301">
    <property type="term" value="P:cell division"/>
    <property type="evidence" value="ECO:0007669"/>
    <property type="project" value="UniProtKB-KW"/>
</dbReference>
<dbReference type="STRING" id="1123380.SAMN02745199_1046"/>
<dbReference type="SUPFAM" id="SSF56519">
    <property type="entry name" value="Penicillin binding protein dimerisation domain"/>
    <property type="match status" value="1"/>
</dbReference>
<reference evidence="6" key="1">
    <citation type="submission" date="2016-11" db="EMBL/GenBank/DDBJ databases">
        <authorList>
            <person name="Varghese N."/>
            <person name="Submissions S."/>
        </authorList>
    </citation>
    <scope>NUCLEOTIDE SEQUENCE [LARGE SCALE GENOMIC DNA]</scope>
    <source>
        <strain evidence="6">DSM 15807</strain>
    </source>
</reference>
<evidence type="ECO:0000259" key="4">
    <source>
        <dbReference type="PROSITE" id="PS51178"/>
    </source>
</evidence>
<keyword evidence="3" id="KW-0812">Transmembrane</keyword>
<feature type="domain" description="PASTA" evidence="4">
    <location>
        <begin position="525"/>
        <end position="580"/>
    </location>
</feature>
<dbReference type="InterPro" id="IPR036138">
    <property type="entry name" value="PBP_dimer_sf"/>
</dbReference>
<keyword evidence="5" id="KW-0132">Cell division</keyword>
<evidence type="ECO:0000313" key="5">
    <source>
        <dbReference type="EMBL" id="SHH41292.1"/>
    </source>
</evidence>
<keyword evidence="2 3" id="KW-0472">Membrane</keyword>
<dbReference type="InterPro" id="IPR005543">
    <property type="entry name" value="PASTA_dom"/>
</dbReference>
<protein>
    <submittedName>
        <fullName evidence="5">Cell division protein FtsI (Penicillin-binding protein 3)</fullName>
    </submittedName>
</protein>
<evidence type="ECO:0000313" key="6">
    <source>
        <dbReference type="Proteomes" id="UP000242592"/>
    </source>
</evidence>
<name>A0A1M5SS30_9BACT</name>
<comment type="subcellular location">
    <subcellularLocation>
        <location evidence="1">Membrane</location>
    </subcellularLocation>
</comment>
<keyword evidence="5" id="KW-0131">Cell cycle</keyword>
<dbReference type="Proteomes" id="UP000242592">
    <property type="component" value="Unassembled WGS sequence"/>
</dbReference>
<dbReference type="PANTHER" id="PTHR30627:SF1">
    <property type="entry name" value="PEPTIDOGLYCAN D,D-TRANSPEPTIDASE FTSI"/>
    <property type="match status" value="1"/>
</dbReference>
<evidence type="ECO:0000256" key="2">
    <source>
        <dbReference type="ARBA" id="ARBA00023136"/>
    </source>
</evidence>
<sequence length="580" mass="65509">MMKKNPRVYFGIFIFSFFLLIVMLKLFSLNELKSDKIFTKEIPALRGNIFDCNNQILATSYPYYVAYLDVEFLKKYFQPSYEIDLKILAKNFNLKINFKQKFIKLGEAFDKEILQNKIPPDLLPFVSFNILEKRNSIKNFGFENIIGIYRDGKGISGVEKYFDSYLDNKSNGKIKIKYSGFFTSNATISSYIPPKNGNSIKLTIDSRFQTALYDLALFEKEKYSADAVGIIVMETNTGKIKSLITTRNWPDFIMGYIEPGSAIKPVFYAAALDLGVITDDATFICNGYIKPDPSLDIKISDIHTHGLIDFYDAIAKSCNVAAVKTAKLLVDDYDTKKLYEIFKTFGFGEKTGIELPGEIKGILKKSEEWSKIDWAYLPIGYSIGVTPLQLISAFNSVVNNGIYVSPTIIENSKPKTYRVITLKTSQILKKALKKVVENGTGILAKIPNLTIYGKTGTAEKKPGTNEYIMTFEGFFEYKKQKFTILVWVDNPKGYELSSFVSAPIFKDVVKTIVDIINKKKKKAEVITPGVVPNLLGWNLYQLGKIDKVFDIKIKGVGLYVIDQNPTPNTISNEIQVTLGF</sequence>
<dbReference type="Pfam" id="PF00905">
    <property type="entry name" value="Transpeptidase"/>
    <property type="match status" value="1"/>
</dbReference>
<keyword evidence="3" id="KW-1133">Transmembrane helix</keyword>
<dbReference type="GO" id="GO:0008658">
    <property type="term" value="F:penicillin binding"/>
    <property type="evidence" value="ECO:0007669"/>
    <property type="project" value="InterPro"/>
</dbReference>
<keyword evidence="6" id="KW-1185">Reference proteome</keyword>
<dbReference type="Gene3D" id="3.90.1310.10">
    <property type="entry name" value="Penicillin-binding protein 2a (Domain 2)"/>
    <property type="match status" value="1"/>
</dbReference>